<evidence type="ECO:0000313" key="1">
    <source>
        <dbReference type="EMBL" id="MBB6571715.1"/>
    </source>
</evidence>
<name>A0A7Y4P3P0_9ACTN</name>
<protein>
    <submittedName>
        <fullName evidence="2">Uncharacterized protein</fullName>
    </submittedName>
</protein>
<evidence type="ECO:0000313" key="3">
    <source>
        <dbReference type="Proteomes" id="UP000534306"/>
    </source>
</evidence>
<comment type="caution">
    <text evidence="2">The sequence shown here is derived from an EMBL/GenBank/DDBJ whole genome shotgun (WGS) entry which is preliminary data.</text>
</comment>
<dbReference type="EMBL" id="JABJRC010000008">
    <property type="protein sequence ID" value="NOL44359.1"/>
    <property type="molecule type" value="Genomic_DNA"/>
</dbReference>
<dbReference type="Proteomes" id="UP000553957">
    <property type="component" value="Unassembled WGS sequence"/>
</dbReference>
<reference evidence="1 4" key="2">
    <citation type="submission" date="2020-08" db="EMBL/GenBank/DDBJ databases">
        <title>Sequencing the genomes of 1000 actinobacteria strains.</title>
        <authorList>
            <person name="Klenk H.-P."/>
        </authorList>
    </citation>
    <scope>NUCLEOTIDE SEQUENCE [LARGE SCALE GENOMIC DNA]</scope>
    <source>
        <strain evidence="1 4">DSM 15626</strain>
    </source>
</reference>
<proteinExistence type="predicted"/>
<keyword evidence="3" id="KW-1185">Reference proteome</keyword>
<dbReference type="EMBL" id="JACHKF010000001">
    <property type="protein sequence ID" value="MBB6571715.1"/>
    <property type="molecule type" value="Genomic_DNA"/>
</dbReference>
<sequence length="87" mass="9528">MITATCQCRCHVLTHTGDERPARLNPADAANEVRARWSCDELSEFLGVDAVPAHDAMGAITGWVAVDPEALRQAVYAFADRPREEGF</sequence>
<reference evidence="2 3" key="1">
    <citation type="submission" date="2020-05" db="EMBL/GenBank/DDBJ databases">
        <title>Genome sequence of Kribbella sandramycini ATCC 39419.</title>
        <authorList>
            <person name="Maclea K.S."/>
            <person name="Fair J.L."/>
        </authorList>
    </citation>
    <scope>NUCLEOTIDE SEQUENCE [LARGE SCALE GENOMIC DNA]</scope>
    <source>
        <strain evidence="2 3">ATCC 39419</strain>
    </source>
</reference>
<dbReference type="AlphaFoldDB" id="A0A7Y4P3P0"/>
<organism evidence="2 3">
    <name type="scientific">Kribbella sandramycini</name>
    <dbReference type="NCBI Taxonomy" id="60450"/>
    <lineage>
        <taxon>Bacteria</taxon>
        <taxon>Bacillati</taxon>
        <taxon>Actinomycetota</taxon>
        <taxon>Actinomycetes</taxon>
        <taxon>Propionibacteriales</taxon>
        <taxon>Kribbellaceae</taxon>
        <taxon>Kribbella</taxon>
    </lineage>
</organism>
<dbReference type="Proteomes" id="UP000534306">
    <property type="component" value="Unassembled WGS sequence"/>
</dbReference>
<evidence type="ECO:0000313" key="4">
    <source>
        <dbReference type="Proteomes" id="UP000553957"/>
    </source>
</evidence>
<gene>
    <name evidence="1" type="ORF">HNR71_007352</name>
    <name evidence="2" type="ORF">HPO96_29335</name>
</gene>
<evidence type="ECO:0000313" key="2">
    <source>
        <dbReference type="EMBL" id="NOL44359.1"/>
    </source>
</evidence>
<accession>A0A7Y4P3P0</accession>
<dbReference type="RefSeq" id="WP_171677600.1">
    <property type="nucleotide sequence ID" value="NZ_BAAAGT010000009.1"/>
</dbReference>